<evidence type="ECO:0000313" key="3">
    <source>
        <dbReference type="EMBL" id="KAF2094288.1"/>
    </source>
</evidence>
<dbReference type="PANTHER" id="PTHR47558:SF1">
    <property type="entry name" value="HISTONE DEACETYLASE HOS3"/>
    <property type="match status" value="1"/>
</dbReference>
<feature type="compositionally biased region" description="Basic and acidic residues" evidence="1">
    <location>
        <begin position="733"/>
        <end position="755"/>
    </location>
</feature>
<feature type="region of interest" description="Disordered" evidence="1">
    <location>
        <begin position="1"/>
        <end position="144"/>
    </location>
</feature>
<dbReference type="Gene3D" id="3.40.800.20">
    <property type="entry name" value="Histone deacetylase domain"/>
    <property type="match status" value="1"/>
</dbReference>
<dbReference type="GO" id="GO:0010468">
    <property type="term" value="P:regulation of gene expression"/>
    <property type="evidence" value="ECO:0007669"/>
    <property type="project" value="UniProtKB-ARBA"/>
</dbReference>
<dbReference type="InterPro" id="IPR023696">
    <property type="entry name" value="Ureohydrolase_dom_sf"/>
</dbReference>
<dbReference type="InterPro" id="IPR037138">
    <property type="entry name" value="His_deacetylse_dom_sf"/>
</dbReference>
<feature type="region of interest" description="Disordered" evidence="1">
    <location>
        <begin position="654"/>
        <end position="719"/>
    </location>
</feature>
<gene>
    <name evidence="3" type="ORF">NA57DRAFT_46777</name>
</gene>
<evidence type="ECO:0000313" key="4">
    <source>
        <dbReference type="Proteomes" id="UP000799772"/>
    </source>
</evidence>
<dbReference type="SUPFAM" id="SSF52768">
    <property type="entry name" value="Arginase/deacetylase"/>
    <property type="match status" value="1"/>
</dbReference>
<dbReference type="InterPro" id="IPR000286">
    <property type="entry name" value="HDACs"/>
</dbReference>
<name>A0A9P4M249_9PEZI</name>
<feature type="compositionally biased region" description="Polar residues" evidence="1">
    <location>
        <begin position="758"/>
        <end position="770"/>
    </location>
</feature>
<dbReference type="Proteomes" id="UP000799772">
    <property type="component" value="Unassembled WGS sequence"/>
</dbReference>
<protein>
    <submittedName>
        <fullName evidence="3">Arginase/deacetylase</fullName>
    </submittedName>
</protein>
<keyword evidence="4" id="KW-1185">Reference proteome</keyword>
<reference evidence="3" key="1">
    <citation type="journal article" date="2020" name="Stud. Mycol.">
        <title>101 Dothideomycetes genomes: a test case for predicting lifestyles and emergence of pathogens.</title>
        <authorList>
            <person name="Haridas S."/>
            <person name="Albert R."/>
            <person name="Binder M."/>
            <person name="Bloem J."/>
            <person name="Labutti K."/>
            <person name="Salamov A."/>
            <person name="Andreopoulos B."/>
            <person name="Baker S."/>
            <person name="Barry K."/>
            <person name="Bills G."/>
            <person name="Bluhm B."/>
            <person name="Cannon C."/>
            <person name="Castanera R."/>
            <person name="Culley D."/>
            <person name="Daum C."/>
            <person name="Ezra D."/>
            <person name="Gonzalez J."/>
            <person name="Henrissat B."/>
            <person name="Kuo A."/>
            <person name="Liang C."/>
            <person name="Lipzen A."/>
            <person name="Lutzoni F."/>
            <person name="Magnuson J."/>
            <person name="Mondo S."/>
            <person name="Nolan M."/>
            <person name="Ohm R."/>
            <person name="Pangilinan J."/>
            <person name="Park H.-J."/>
            <person name="Ramirez L."/>
            <person name="Alfaro M."/>
            <person name="Sun H."/>
            <person name="Tritt A."/>
            <person name="Yoshinaga Y."/>
            <person name="Zwiers L.-H."/>
            <person name="Turgeon B."/>
            <person name="Goodwin S."/>
            <person name="Spatafora J."/>
            <person name="Crous P."/>
            <person name="Grigoriev I."/>
        </authorList>
    </citation>
    <scope>NUCLEOTIDE SEQUENCE</scope>
    <source>
        <strain evidence="3">CBS 133067</strain>
    </source>
</reference>
<dbReference type="GO" id="GO:0004407">
    <property type="term" value="F:histone deacetylase activity"/>
    <property type="evidence" value="ECO:0007669"/>
    <property type="project" value="TreeGrafter"/>
</dbReference>
<feature type="domain" description="Histone deacetylase" evidence="2">
    <location>
        <begin position="245"/>
        <end position="584"/>
    </location>
</feature>
<comment type="caution">
    <text evidence="3">The sequence shown here is derived from an EMBL/GenBank/DDBJ whole genome shotgun (WGS) entry which is preliminary data.</text>
</comment>
<dbReference type="FunFam" id="3.40.800.20:FF:000011">
    <property type="entry name" value="Histone deacetylase HOS3"/>
    <property type="match status" value="1"/>
</dbReference>
<feature type="region of interest" description="Disordered" evidence="1">
    <location>
        <begin position="733"/>
        <end position="813"/>
    </location>
</feature>
<dbReference type="AlphaFoldDB" id="A0A9P4M249"/>
<feature type="compositionally biased region" description="Basic and acidic residues" evidence="1">
    <location>
        <begin position="870"/>
        <end position="885"/>
    </location>
</feature>
<feature type="compositionally biased region" description="Low complexity" evidence="1">
    <location>
        <begin position="887"/>
        <end position="917"/>
    </location>
</feature>
<feature type="region of interest" description="Disordered" evidence="1">
    <location>
        <begin position="870"/>
        <end position="919"/>
    </location>
</feature>
<feature type="compositionally biased region" description="Polar residues" evidence="1">
    <location>
        <begin position="675"/>
        <end position="684"/>
    </location>
</feature>
<dbReference type="Pfam" id="PF00850">
    <property type="entry name" value="Hist_deacetyl"/>
    <property type="match status" value="1"/>
</dbReference>
<organism evidence="3 4">
    <name type="scientific">Rhizodiscina lignyota</name>
    <dbReference type="NCBI Taxonomy" id="1504668"/>
    <lineage>
        <taxon>Eukaryota</taxon>
        <taxon>Fungi</taxon>
        <taxon>Dikarya</taxon>
        <taxon>Ascomycota</taxon>
        <taxon>Pezizomycotina</taxon>
        <taxon>Dothideomycetes</taxon>
        <taxon>Pleosporomycetidae</taxon>
        <taxon>Aulographales</taxon>
        <taxon>Rhizodiscinaceae</taxon>
        <taxon>Rhizodiscina</taxon>
    </lineage>
</organism>
<accession>A0A9P4M249</accession>
<evidence type="ECO:0000256" key="1">
    <source>
        <dbReference type="SAM" id="MobiDB-lite"/>
    </source>
</evidence>
<dbReference type="OrthoDB" id="5232919at2759"/>
<feature type="compositionally biased region" description="Polar residues" evidence="1">
    <location>
        <begin position="19"/>
        <end position="37"/>
    </location>
</feature>
<dbReference type="InterPro" id="IPR053244">
    <property type="entry name" value="HDAC_HD_type_1"/>
</dbReference>
<feature type="compositionally biased region" description="Polar residues" evidence="1">
    <location>
        <begin position="89"/>
        <end position="100"/>
    </location>
</feature>
<dbReference type="CDD" id="cd09998">
    <property type="entry name" value="HDAC_Hos3"/>
    <property type="match status" value="1"/>
</dbReference>
<feature type="compositionally biased region" description="Low complexity" evidence="1">
    <location>
        <begin position="60"/>
        <end position="77"/>
    </location>
</feature>
<dbReference type="InterPro" id="IPR023801">
    <property type="entry name" value="His_deacetylse_dom"/>
</dbReference>
<dbReference type="PRINTS" id="PR01270">
    <property type="entry name" value="HDASUPER"/>
</dbReference>
<proteinExistence type="predicted"/>
<sequence length="1089" mass="117351">MNGDPLAAAAAATRRPATNGVNNNDDTLSDSLRNLSLNGPAVTNGARRNSDRYASLSSQSPSTTRPSALRRSSSALSVDRRSASPALTRKTSTSSLRNGDSSGTPLRSSSRRSSAHFLSSPTFGGRSPLAPQMEEALPPPPTAASIAADHFRKELDLHGTDTSKVNTVVILHDACYGHRYSRPKTSKSTLSMIVERPERIHAGILGITSAYIRLGERHAEGQNPPHPRKEPNPALPFKIKRTSRSMPVTSPVVTNVHGTAWMSELKTMCESAGQKLATTGKELVRPDAGARGASAGKAKLHEGDLYLCSESLDAFQGALGGVCDGIDAVFEGVKSGQGPSSAFVCIRPPGHHCSADFPSGFCWLNNVHVGIEYATQTHGLTHAAIIDFDLHHGDGSQAITWRHNAKVAKMPAKTPASKKTAIGYFSLHDINSYPCEEGEDEKVQNASLCIENAHGQSIWNVHLQPWKTETEFWQLYESRYTILLDKARNFLRAHTQRLRSAPNLPQSKAAIFLSAGFDASEWESQGMQRHKVNVPTEFYARLTADVVKLSKEEDLAVDGRIISVLEGGYSDRALTSGVLSHLAGLCEGQTALEDEKRMQNGLAWDMGKQMAALALGTIDVKMEDEDEMPTSKVQKTYSYKPEWWHISSLSELELLSNPAPPQPPKKPARTGAPPTYSSPTQSFTAKVVDPTKIRTSSGRYASSTSPSRMPTPPPPDVDWATAAFELHKLLVPTDRETKSCKPEHLSETRAKKDRQSVIGPTQPQPLSTALNAGGRQLRDRKARAPNYADPQSDNESVTSRRSVSHSDRRRTIAEFPLVPSEENIHPGGRRLSVASNVSGVSGVAPNDAMNALTSGIQRIKIKVPTEEERAAKEAKRAADEAEKKKATTAARAGAKKTPAPRAAKVPASKKSAALSKSTVAPAVTAGRRVYPSPPHEPEITAALPVPAGVVPTVKLSPLPPPRPDTPPQPPPHIMPAQTNNSGPAQLQNDFVPWQPLVSVSAPPKNLTHQPQQLQWLPPNSDPSIRSAAGQNMPVFTSDSPIPFAPSVHVSAPPADLRPSEPPVATESATGNAETRKQVDIWDVPETPMK</sequence>
<evidence type="ECO:0000259" key="2">
    <source>
        <dbReference type="Pfam" id="PF00850"/>
    </source>
</evidence>
<feature type="region of interest" description="Disordered" evidence="1">
    <location>
        <begin position="1045"/>
        <end position="1089"/>
    </location>
</feature>
<dbReference type="PANTHER" id="PTHR47558">
    <property type="entry name" value="HISTONE DEACETYLASE HOS3"/>
    <property type="match status" value="1"/>
</dbReference>
<dbReference type="EMBL" id="ML978135">
    <property type="protein sequence ID" value="KAF2094288.1"/>
    <property type="molecule type" value="Genomic_DNA"/>
</dbReference>
<dbReference type="GO" id="GO:0005634">
    <property type="term" value="C:nucleus"/>
    <property type="evidence" value="ECO:0007669"/>
    <property type="project" value="TreeGrafter"/>
</dbReference>